<evidence type="ECO:0000313" key="3">
    <source>
        <dbReference type="Proteomes" id="UP000706525"/>
    </source>
</evidence>
<feature type="region of interest" description="Disordered" evidence="1">
    <location>
        <begin position="47"/>
        <end position="92"/>
    </location>
</feature>
<name>A0ABM8X9G4_9BURK</name>
<feature type="compositionally biased region" description="Gly residues" evidence="1">
    <location>
        <begin position="61"/>
        <end position="71"/>
    </location>
</feature>
<evidence type="ECO:0008006" key="4">
    <source>
        <dbReference type="Google" id="ProtNLM"/>
    </source>
</evidence>
<gene>
    <name evidence="2" type="ORF">LMG32289_03595</name>
</gene>
<organism evidence="2 3">
    <name type="scientific">Cupriavidus pampae</name>
    <dbReference type="NCBI Taxonomy" id="659251"/>
    <lineage>
        <taxon>Bacteria</taxon>
        <taxon>Pseudomonadati</taxon>
        <taxon>Pseudomonadota</taxon>
        <taxon>Betaproteobacteria</taxon>
        <taxon>Burkholderiales</taxon>
        <taxon>Burkholderiaceae</taxon>
        <taxon>Cupriavidus</taxon>
    </lineage>
</organism>
<dbReference type="PIRSF" id="PIRSF032131">
    <property type="entry name" value="UCP032131"/>
    <property type="match status" value="1"/>
</dbReference>
<sequence length="169" mass="18029">MKVLDLRCAQDHRFEGWFASEEDAQSQIARDLVQCPVCGDHAVSRLPSAPRLNLSGATAPTGGGGNQGGKQVGTPAGKQSGEGGGGSEEARQALQALQSHYLKAVRQVLAQTEDVGDRFAEEARRMHYDEAPERGIRGQASREEVQALAEEGIDAFPLVVPDALKQTAH</sequence>
<dbReference type="EMBL" id="CAJZAG010000007">
    <property type="protein sequence ID" value="CAG9176656.1"/>
    <property type="molecule type" value="Genomic_DNA"/>
</dbReference>
<dbReference type="Proteomes" id="UP000706525">
    <property type="component" value="Unassembled WGS sequence"/>
</dbReference>
<comment type="caution">
    <text evidence="2">The sequence shown here is derived from an EMBL/GenBank/DDBJ whole genome shotgun (WGS) entry which is preliminary data.</text>
</comment>
<dbReference type="Pfam" id="PF06676">
    <property type="entry name" value="DUF1178"/>
    <property type="match status" value="1"/>
</dbReference>
<reference evidence="2 3" key="1">
    <citation type="submission" date="2021-08" db="EMBL/GenBank/DDBJ databases">
        <authorList>
            <person name="Peeters C."/>
        </authorList>
    </citation>
    <scope>NUCLEOTIDE SEQUENCE [LARGE SCALE GENOMIC DNA]</scope>
    <source>
        <strain evidence="2 3">LMG 32289</strain>
    </source>
</reference>
<protein>
    <recommendedName>
        <fullName evidence="4">DUF1178 family protein</fullName>
    </recommendedName>
</protein>
<keyword evidence="3" id="KW-1185">Reference proteome</keyword>
<evidence type="ECO:0000313" key="2">
    <source>
        <dbReference type="EMBL" id="CAG9176656.1"/>
    </source>
</evidence>
<evidence type="ECO:0000256" key="1">
    <source>
        <dbReference type="SAM" id="MobiDB-lite"/>
    </source>
</evidence>
<dbReference type="RefSeq" id="WP_223990689.1">
    <property type="nucleotide sequence ID" value="NZ_CAJZAG010000007.1"/>
</dbReference>
<accession>A0ABM8X9G4</accession>
<proteinExistence type="predicted"/>
<dbReference type="InterPro" id="IPR009562">
    <property type="entry name" value="DUF1178"/>
</dbReference>